<evidence type="ECO:0000256" key="7">
    <source>
        <dbReference type="SAM" id="SignalP"/>
    </source>
</evidence>
<feature type="chain" id="PRO_5043910005" evidence="7">
    <location>
        <begin position="19"/>
        <end position="1569"/>
    </location>
</feature>
<evidence type="ECO:0000256" key="3">
    <source>
        <dbReference type="ARBA" id="ARBA00022692"/>
    </source>
</evidence>
<dbReference type="Gene3D" id="2.40.170.20">
    <property type="entry name" value="TonB-dependent receptor, beta-barrel domain"/>
    <property type="match status" value="1"/>
</dbReference>
<proteinExistence type="predicted"/>
<dbReference type="PROSITE" id="PS52016">
    <property type="entry name" value="TONB_DEPENDENT_REC_3"/>
    <property type="match status" value="1"/>
</dbReference>
<gene>
    <name evidence="11" type="ORF">ElyMa_002232200</name>
</gene>
<evidence type="ECO:0000313" key="12">
    <source>
        <dbReference type="Proteomes" id="UP000762676"/>
    </source>
</evidence>
<keyword evidence="5" id="KW-0472">Membrane</keyword>
<dbReference type="InterPro" id="IPR012910">
    <property type="entry name" value="Plug_dom"/>
</dbReference>
<evidence type="ECO:0000259" key="8">
    <source>
        <dbReference type="Pfam" id="PF07715"/>
    </source>
</evidence>
<evidence type="ECO:0000256" key="1">
    <source>
        <dbReference type="ARBA" id="ARBA00004571"/>
    </source>
</evidence>
<feature type="signal peptide" evidence="7">
    <location>
        <begin position="1"/>
        <end position="18"/>
    </location>
</feature>
<evidence type="ECO:0000313" key="11">
    <source>
        <dbReference type="EMBL" id="GFR77246.1"/>
    </source>
</evidence>
<dbReference type="Pfam" id="PF07980">
    <property type="entry name" value="SusD_RagB"/>
    <property type="match status" value="1"/>
</dbReference>
<dbReference type="EMBL" id="BMAT01004631">
    <property type="protein sequence ID" value="GFR77246.1"/>
    <property type="molecule type" value="Genomic_DNA"/>
</dbReference>
<dbReference type="InterPro" id="IPR036942">
    <property type="entry name" value="Beta-barrel_TonB_sf"/>
</dbReference>
<comment type="caution">
    <text evidence="11">The sequence shown here is derived from an EMBL/GenBank/DDBJ whole genome shotgun (WGS) entry which is preliminary data.</text>
</comment>
<dbReference type="Pfam" id="PF13715">
    <property type="entry name" value="CarbopepD_reg_2"/>
    <property type="match status" value="1"/>
</dbReference>
<sequence length="1569" mass="177861">MKMIFLQLTFFSIYYGFAQDRVISGEVKDESGSPLMGVTVLEKGTNNGVQTDLYGAFSLNVSQGSILQFSFTGFKTREMTVESILSYPKVVLRVESNILDEVVVVGYGEESKALQTSSVVSVKAEEVNNIPTSQLSTSLAGRLPGVNIVQNTGFVGGSASVSVRGASNQALYIIDNVISDKAQFDALDPSEVESINVLKDAAATSIYGARASGGVLLIKTKSGALGKVKVNYRGVVTGYGLMNPLQDWTPEQELIYLNSMAYNKNRAAENPVKNFKPPYDKEALDFARDSIHYQSINDIIWRSPFSQQHSLNVSGGTERIRYFFALNYNNNRGSYDKTSFNKYTLRAKVDANITKNLTIGTNISYNRRITERFYWPYDWDGGEGFTVADFYRPTFNLTRLYPYYSLPNGKPVDYGTPEAIPVIKNWHFHPPETIFSKNYRHIHYNTFNAIFNAKLKIPQVEGLSLKVLGNYRQDTFFKKDFIGEFNRPYIVQTKGKKGVDNLKLAPLKLDDTNRRLEKYNRQFTGIDNNNRLTERYQINGFINYKRTFNETHFISSFIGVEQYQLSSRRMSGTASDVLTKNNDQILATNTSSKKRYFDGSELYRGRLSYFGNFKYSYKGKYIGVFSFRNDGSYIFSEKNRFGFFPSVSVAWVASEESFLEPIKNFANYFKLRFSYGTTGDDSTRPYQFRSRYVPSGSYTFENSTIRGISPQGKLPNPDVKWATNITIDLGVDMKILNKHLGLSFDYFDTQHTGILVSSARGVPGTLGASFPATNQGELKSYGIDISMNYRNKIGEDFVYSMGFNLGYAMEKFVKWPQAENIPDIQKVIGLPTSGVVRGYISKGIIRDQAVIDELNAKNYLQHEQKLQLGNVLIKDINGDDYKPGPDGRVDSNDIAILSKNATPRLNFGIPLDFSWKALSLNIFFQGVGPYDKFVSTKNGLGVFQDRDRPYFNIWTQAYSKEYNLDGKYPSIFGSWDNPTRTGRRTSFWKRNGAYISSLMISCNSVLDIDDLSALSPKETWKDPALSNSYLANLYAGVMPGGWPNKSGYLYAGLPADGRVGVIKSSTISISSHPWSESFEGVYRNIRKINILLEEIEKGTLEKDVKNTIVGQALFLRAYSYFLLVRVYGGVPLLLKPQKIEDNLKVRRASTLKVFESINNDLEKSIALLKNQSFANGDKGRIGEAASLAFKGRVSLYMASPLFNPKNPYTNAYWQNAYATTKKAKEELETKGFALAEKYEDIWSVNNEGNAEALLTVKFTPPTKVNGRGLDFRINRIDEDAPVWGFIEKYPMKDGLPIHTSKYNYEQKTYWKDRDPRFYATIVYNGAVCELEGVRGRRIYTDPKLNTNDRFRYDPIKPVARTGIFSKKGIEIEISDDQIEQTGVDWIEIRFAEVLLNYAEAANETGHVGEALTVLKSIRKRAGIEPGTSSDYGIKATSKEDIREFIYLERHIEFIFEGQRFWDLKRARKLNILADLKEEGVMAILKESVFEADKKSKVFENKLKNYEYKPEDFEYKVGSILNKTVEELTFFKDIGNEKYYFAPIPGTQLRKNPNLEQSKYWGGNFNPTLE</sequence>
<keyword evidence="12" id="KW-1185">Reference proteome</keyword>
<dbReference type="InterPro" id="IPR037066">
    <property type="entry name" value="Plug_dom_sf"/>
</dbReference>
<dbReference type="InterPro" id="IPR023997">
    <property type="entry name" value="TonB-dep_OMP_SusC/RagA_CS"/>
</dbReference>
<dbReference type="InterPro" id="IPR012944">
    <property type="entry name" value="SusD_RagB_dom"/>
</dbReference>
<keyword evidence="2" id="KW-0813">Transport</keyword>
<accession>A0AAV4FWG3</accession>
<feature type="domain" description="TonB-dependent receptor plug" evidence="8">
    <location>
        <begin position="115"/>
        <end position="215"/>
    </location>
</feature>
<dbReference type="InterPro" id="IPR039426">
    <property type="entry name" value="TonB-dep_rcpt-like"/>
</dbReference>
<dbReference type="Proteomes" id="UP000762676">
    <property type="component" value="Unassembled WGS sequence"/>
</dbReference>
<feature type="domain" description="SusD-like N-terminal" evidence="10">
    <location>
        <begin position="1073"/>
        <end position="1195"/>
    </location>
</feature>
<dbReference type="Pfam" id="PF07715">
    <property type="entry name" value="Plug"/>
    <property type="match status" value="1"/>
</dbReference>
<dbReference type="Gene3D" id="2.60.40.1120">
    <property type="entry name" value="Carboxypeptidase-like, regulatory domain"/>
    <property type="match status" value="1"/>
</dbReference>
<comment type="subcellular location">
    <subcellularLocation>
        <location evidence="1">Cell outer membrane</location>
        <topology evidence="1">Multi-pass membrane protein</topology>
    </subcellularLocation>
</comment>
<evidence type="ECO:0000256" key="2">
    <source>
        <dbReference type="ARBA" id="ARBA00022448"/>
    </source>
</evidence>
<protein>
    <submittedName>
        <fullName evidence="11">TonB-linked outer membrane protein, SusC/RagA family</fullName>
    </submittedName>
</protein>
<dbReference type="NCBIfam" id="TIGR04056">
    <property type="entry name" value="OMP_RagA_SusC"/>
    <property type="match status" value="1"/>
</dbReference>
<dbReference type="NCBIfam" id="TIGR04057">
    <property type="entry name" value="SusC_RagA_signa"/>
    <property type="match status" value="1"/>
</dbReference>
<keyword evidence="4 7" id="KW-0732">Signal</keyword>
<keyword evidence="3" id="KW-0812">Transmembrane</keyword>
<dbReference type="SUPFAM" id="SSF49464">
    <property type="entry name" value="Carboxypeptidase regulatory domain-like"/>
    <property type="match status" value="1"/>
</dbReference>
<keyword evidence="6" id="KW-0998">Cell outer membrane</keyword>
<dbReference type="CDD" id="cd08977">
    <property type="entry name" value="SusD"/>
    <property type="match status" value="1"/>
</dbReference>
<dbReference type="Gene3D" id="1.25.40.390">
    <property type="match status" value="1"/>
</dbReference>
<dbReference type="SUPFAM" id="SSF56935">
    <property type="entry name" value="Porins"/>
    <property type="match status" value="1"/>
</dbReference>
<evidence type="ECO:0000259" key="10">
    <source>
        <dbReference type="Pfam" id="PF14322"/>
    </source>
</evidence>
<dbReference type="InterPro" id="IPR011990">
    <property type="entry name" value="TPR-like_helical_dom_sf"/>
</dbReference>
<feature type="domain" description="RagB/SusD" evidence="9">
    <location>
        <begin position="1281"/>
        <end position="1560"/>
    </location>
</feature>
<dbReference type="InterPro" id="IPR033985">
    <property type="entry name" value="SusD-like_N"/>
</dbReference>
<evidence type="ECO:0000256" key="4">
    <source>
        <dbReference type="ARBA" id="ARBA00022729"/>
    </source>
</evidence>
<dbReference type="InterPro" id="IPR023996">
    <property type="entry name" value="TonB-dep_OMP_SusC/RagA"/>
</dbReference>
<dbReference type="Gene3D" id="2.170.130.10">
    <property type="entry name" value="TonB-dependent receptor, plug domain"/>
    <property type="match status" value="1"/>
</dbReference>
<name>A0AAV4FWG3_9GAST</name>
<evidence type="ECO:0000259" key="9">
    <source>
        <dbReference type="Pfam" id="PF07980"/>
    </source>
</evidence>
<dbReference type="InterPro" id="IPR008969">
    <property type="entry name" value="CarboxyPept-like_regulatory"/>
</dbReference>
<dbReference type="Pfam" id="PF14322">
    <property type="entry name" value="SusD-like_3"/>
    <property type="match status" value="1"/>
</dbReference>
<dbReference type="SUPFAM" id="SSF48452">
    <property type="entry name" value="TPR-like"/>
    <property type="match status" value="1"/>
</dbReference>
<evidence type="ECO:0000256" key="5">
    <source>
        <dbReference type="ARBA" id="ARBA00023136"/>
    </source>
</evidence>
<organism evidence="11 12">
    <name type="scientific">Elysia marginata</name>
    <dbReference type="NCBI Taxonomy" id="1093978"/>
    <lineage>
        <taxon>Eukaryota</taxon>
        <taxon>Metazoa</taxon>
        <taxon>Spiralia</taxon>
        <taxon>Lophotrochozoa</taxon>
        <taxon>Mollusca</taxon>
        <taxon>Gastropoda</taxon>
        <taxon>Heterobranchia</taxon>
        <taxon>Euthyneura</taxon>
        <taxon>Panpulmonata</taxon>
        <taxon>Sacoglossa</taxon>
        <taxon>Placobranchoidea</taxon>
        <taxon>Plakobranchidae</taxon>
        <taxon>Elysia</taxon>
    </lineage>
</organism>
<evidence type="ECO:0000256" key="6">
    <source>
        <dbReference type="ARBA" id="ARBA00023237"/>
    </source>
</evidence>
<reference evidence="11 12" key="1">
    <citation type="journal article" date="2021" name="Elife">
        <title>Chloroplast acquisition without the gene transfer in kleptoplastic sea slugs, Plakobranchus ocellatus.</title>
        <authorList>
            <person name="Maeda T."/>
            <person name="Takahashi S."/>
            <person name="Yoshida T."/>
            <person name="Shimamura S."/>
            <person name="Takaki Y."/>
            <person name="Nagai Y."/>
            <person name="Toyoda A."/>
            <person name="Suzuki Y."/>
            <person name="Arimoto A."/>
            <person name="Ishii H."/>
            <person name="Satoh N."/>
            <person name="Nishiyama T."/>
            <person name="Hasebe M."/>
            <person name="Maruyama T."/>
            <person name="Minagawa J."/>
            <person name="Obokata J."/>
            <person name="Shigenobu S."/>
        </authorList>
    </citation>
    <scope>NUCLEOTIDE SEQUENCE [LARGE SCALE GENOMIC DNA]</scope>
</reference>